<protein>
    <submittedName>
        <fullName evidence="2">DUF177 domain-containing protein</fullName>
    </submittedName>
</protein>
<feature type="region of interest" description="Disordered" evidence="1">
    <location>
        <begin position="177"/>
        <end position="219"/>
    </location>
</feature>
<name>A0A4P7W0I5_9BACT</name>
<dbReference type="Proteomes" id="UP000297149">
    <property type="component" value="Chromosome"/>
</dbReference>
<reference evidence="3" key="1">
    <citation type="submission" date="2019-02" db="EMBL/GenBank/DDBJ databases">
        <title>Isolation and identification of novel species under the genus Muribaculum.</title>
        <authorList>
            <person name="Miyake S."/>
            <person name="Ding Y."/>
            <person name="Low A."/>
            <person name="Soh M."/>
            <person name="Seedorf H."/>
        </authorList>
    </citation>
    <scope>NUCLEOTIDE SEQUENCE [LARGE SCALE GENOMIC DNA]</scope>
    <source>
        <strain evidence="3">H5</strain>
    </source>
</reference>
<feature type="compositionally biased region" description="Basic and acidic residues" evidence="1">
    <location>
        <begin position="202"/>
        <end position="211"/>
    </location>
</feature>
<dbReference type="InterPro" id="IPR003772">
    <property type="entry name" value="YceD"/>
</dbReference>
<evidence type="ECO:0000313" key="3">
    <source>
        <dbReference type="Proteomes" id="UP000297149"/>
    </source>
</evidence>
<accession>A0A4P7W0I5</accession>
<dbReference type="AlphaFoldDB" id="A0A4P7W0I5"/>
<gene>
    <name evidence="2" type="ORF">E7747_02930</name>
</gene>
<organism evidence="2 3">
    <name type="scientific">Duncaniella dubosii</name>
    <dbReference type="NCBI Taxonomy" id="2518971"/>
    <lineage>
        <taxon>Bacteria</taxon>
        <taxon>Pseudomonadati</taxon>
        <taxon>Bacteroidota</taxon>
        <taxon>Bacteroidia</taxon>
        <taxon>Bacteroidales</taxon>
        <taxon>Muribaculaceae</taxon>
        <taxon>Duncaniella</taxon>
    </lineage>
</organism>
<dbReference type="Pfam" id="PF02620">
    <property type="entry name" value="YceD"/>
    <property type="match status" value="1"/>
</dbReference>
<dbReference type="EMBL" id="CP039396">
    <property type="protein sequence ID" value="QCD41353.1"/>
    <property type="molecule type" value="Genomic_DNA"/>
</dbReference>
<sequence>MKLFDYLCAVFSINIVVGKFSEFRLQLKNIPEGVQEFEYHLGKQFFVNMESADIHDADLTVRLTVTHKHDIYNLAFHVTGTVTLICDRCLDDLIHPIDATYDIAVKYGDDYSETDELLIIPESENWLNVSYMIFDTASLAIPVKHVHPLGKCNRAMSALLRKHRATKIDDEDAELTDQLMDEMDSMEAAPDTPGESQQPVDSRWDALKKLATDPSEPSD</sequence>
<evidence type="ECO:0000313" key="2">
    <source>
        <dbReference type="EMBL" id="QCD41353.1"/>
    </source>
</evidence>
<dbReference type="KEGG" id="ddb:E7747_02930"/>
<keyword evidence="3" id="KW-1185">Reference proteome</keyword>
<evidence type="ECO:0000256" key="1">
    <source>
        <dbReference type="SAM" id="MobiDB-lite"/>
    </source>
</evidence>
<proteinExistence type="predicted"/>